<evidence type="ECO:0000313" key="1">
    <source>
        <dbReference type="EMBL" id="KOC59991.1"/>
    </source>
</evidence>
<evidence type="ECO:0000313" key="2">
    <source>
        <dbReference type="Proteomes" id="UP000053825"/>
    </source>
</evidence>
<reference evidence="1 2" key="1">
    <citation type="submission" date="2015-07" db="EMBL/GenBank/DDBJ databases">
        <title>The genome of Habropoda laboriosa.</title>
        <authorList>
            <person name="Pan H."/>
            <person name="Kapheim K."/>
        </authorList>
    </citation>
    <scope>NUCLEOTIDE SEQUENCE [LARGE SCALE GENOMIC DNA]</scope>
    <source>
        <strain evidence="1">0110345459</strain>
    </source>
</reference>
<evidence type="ECO:0008006" key="3">
    <source>
        <dbReference type="Google" id="ProtNLM"/>
    </source>
</evidence>
<proteinExistence type="predicted"/>
<feature type="non-terminal residue" evidence="1">
    <location>
        <position position="1"/>
    </location>
</feature>
<name>A0A0L7QND2_9HYME</name>
<dbReference type="EMBL" id="KQ414865">
    <property type="protein sequence ID" value="KOC59991.1"/>
    <property type="molecule type" value="Genomic_DNA"/>
</dbReference>
<organism evidence="1 2">
    <name type="scientific">Habropoda laboriosa</name>
    <dbReference type="NCBI Taxonomy" id="597456"/>
    <lineage>
        <taxon>Eukaryota</taxon>
        <taxon>Metazoa</taxon>
        <taxon>Ecdysozoa</taxon>
        <taxon>Arthropoda</taxon>
        <taxon>Hexapoda</taxon>
        <taxon>Insecta</taxon>
        <taxon>Pterygota</taxon>
        <taxon>Neoptera</taxon>
        <taxon>Endopterygota</taxon>
        <taxon>Hymenoptera</taxon>
        <taxon>Apocrita</taxon>
        <taxon>Aculeata</taxon>
        <taxon>Apoidea</taxon>
        <taxon>Anthophila</taxon>
        <taxon>Apidae</taxon>
        <taxon>Habropoda</taxon>
    </lineage>
</organism>
<sequence>LYKSTPFMVDTGAEPNILKLRALKPDTRIDKYDRLSIRSVTHEKVITLGSAYLRLYGTPLKFHIVTDSFPINVDGILGSTFLCN</sequence>
<keyword evidence="2" id="KW-1185">Reference proteome</keyword>
<gene>
    <name evidence="1" type="ORF">WH47_10119</name>
</gene>
<dbReference type="Proteomes" id="UP000053825">
    <property type="component" value="Unassembled WGS sequence"/>
</dbReference>
<accession>A0A0L7QND2</accession>
<protein>
    <recommendedName>
        <fullName evidence="3">Peptidase A2 domain-containing protein</fullName>
    </recommendedName>
</protein>
<dbReference type="AlphaFoldDB" id="A0A0L7QND2"/>